<dbReference type="PANTHER" id="PTHR43027">
    <property type="entry name" value="DOXORUBICIN RESISTANCE ABC TRANSPORTER PERMEASE PROTEIN DRRC-RELATED"/>
    <property type="match status" value="1"/>
</dbReference>
<keyword evidence="5" id="KW-0813">Transport</keyword>
<evidence type="ECO:0000256" key="5">
    <source>
        <dbReference type="RuleBase" id="RU361157"/>
    </source>
</evidence>
<feature type="domain" description="ABC transmembrane type-2" evidence="6">
    <location>
        <begin position="20"/>
        <end position="247"/>
    </location>
</feature>
<evidence type="ECO:0000256" key="3">
    <source>
        <dbReference type="ARBA" id="ARBA00022989"/>
    </source>
</evidence>
<feature type="transmembrane region" description="Helical" evidence="5">
    <location>
        <begin position="57"/>
        <end position="79"/>
    </location>
</feature>
<dbReference type="InterPro" id="IPR052902">
    <property type="entry name" value="ABC-2_transporter"/>
</dbReference>
<feature type="transmembrane region" description="Helical" evidence="5">
    <location>
        <begin position="133"/>
        <end position="156"/>
    </location>
</feature>
<keyword evidence="5" id="KW-1003">Cell membrane</keyword>
<feature type="transmembrane region" description="Helical" evidence="5">
    <location>
        <begin position="222"/>
        <end position="244"/>
    </location>
</feature>
<evidence type="ECO:0000256" key="1">
    <source>
        <dbReference type="ARBA" id="ARBA00004141"/>
    </source>
</evidence>
<evidence type="ECO:0000259" key="6">
    <source>
        <dbReference type="PROSITE" id="PS51012"/>
    </source>
</evidence>
<keyword evidence="3 5" id="KW-1133">Transmembrane helix</keyword>
<comment type="caution">
    <text evidence="7">The sequence shown here is derived from an EMBL/GenBank/DDBJ whole genome shotgun (WGS) entry which is preliminary data.</text>
</comment>
<dbReference type="AlphaFoldDB" id="A0A0E2HG26"/>
<accession>A0A0E2HG26</accession>
<feature type="transmembrane region" description="Helical" evidence="5">
    <location>
        <begin position="100"/>
        <end position="127"/>
    </location>
</feature>
<dbReference type="RefSeq" id="WP_002594881.1">
    <property type="nucleotide sequence ID" value="NZ_KB850998.1"/>
</dbReference>
<dbReference type="PANTHER" id="PTHR43027:SF2">
    <property type="entry name" value="TRANSPORT PERMEASE PROTEIN"/>
    <property type="match status" value="1"/>
</dbReference>
<comment type="similarity">
    <text evidence="5">Belongs to the ABC-2 integral membrane protein family.</text>
</comment>
<dbReference type="GO" id="GO:0140359">
    <property type="term" value="F:ABC-type transporter activity"/>
    <property type="evidence" value="ECO:0007669"/>
    <property type="project" value="InterPro"/>
</dbReference>
<evidence type="ECO:0000256" key="4">
    <source>
        <dbReference type="ARBA" id="ARBA00023136"/>
    </source>
</evidence>
<evidence type="ECO:0000313" key="7">
    <source>
        <dbReference type="EMBL" id="ENZ19075.1"/>
    </source>
</evidence>
<name>A0A0E2HG26_9FIRM</name>
<sequence>MKSFLILLKNELKLNIRNMNMVIFAVIMPLIVLVILGFIYGTKPAVEGTAYTFMEQSFGALCCISICAGGLMGLPLVVSEYRERKILKRFQVTPVSPTKLLVVEFVIYMIYCVVSILTLFPVAMLFWKIKIHGSFLLFLGSWFLTMVSTLSIGLLVGGIAKNMKSASVIACILYFPMLIFSGATLPFEVMPSAMQKIIRIFPLTQGIQLMKATFLGLSVDNALLPVVVMCAVTIICFGISVKYFKWE</sequence>
<organism evidence="7 8">
    <name type="scientific">[Clostridium] clostridioforme 90A8</name>
    <dbReference type="NCBI Taxonomy" id="999408"/>
    <lineage>
        <taxon>Bacteria</taxon>
        <taxon>Bacillati</taxon>
        <taxon>Bacillota</taxon>
        <taxon>Clostridia</taxon>
        <taxon>Lachnospirales</taxon>
        <taxon>Lachnospiraceae</taxon>
        <taxon>Enterocloster</taxon>
    </lineage>
</organism>
<keyword evidence="2 5" id="KW-0812">Transmembrane</keyword>
<evidence type="ECO:0000256" key="2">
    <source>
        <dbReference type="ARBA" id="ARBA00022692"/>
    </source>
</evidence>
<dbReference type="InterPro" id="IPR000412">
    <property type="entry name" value="ABC_2_transport"/>
</dbReference>
<evidence type="ECO:0000313" key="8">
    <source>
        <dbReference type="Proteomes" id="UP000013085"/>
    </source>
</evidence>
<dbReference type="Proteomes" id="UP000013085">
    <property type="component" value="Unassembled WGS sequence"/>
</dbReference>
<feature type="transmembrane region" description="Helical" evidence="5">
    <location>
        <begin position="21"/>
        <end position="41"/>
    </location>
</feature>
<feature type="transmembrane region" description="Helical" evidence="5">
    <location>
        <begin position="168"/>
        <end position="187"/>
    </location>
</feature>
<reference evidence="7 8" key="1">
    <citation type="submission" date="2013-01" db="EMBL/GenBank/DDBJ databases">
        <title>The Genome Sequence of Clostridium clostridioforme 90A8.</title>
        <authorList>
            <consortium name="The Broad Institute Genome Sequencing Platform"/>
            <person name="Earl A."/>
            <person name="Ward D."/>
            <person name="Feldgarden M."/>
            <person name="Gevers D."/>
            <person name="Courvalin P."/>
            <person name="Lambert T."/>
            <person name="Walker B."/>
            <person name="Young S.K."/>
            <person name="Zeng Q."/>
            <person name="Gargeya S."/>
            <person name="Fitzgerald M."/>
            <person name="Haas B."/>
            <person name="Abouelleil A."/>
            <person name="Alvarado L."/>
            <person name="Arachchi H.M."/>
            <person name="Berlin A.M."/>
            <person name="Chapman S.B."/>
            <person name="Dewar J."/>
            <person name="Goldberg J."/>
            <person name="Griggs A."/>
            <person name="Gujja S."/>
            <person name="Hansen M."/>
            <person name="Howarth C."/>
            <person name="Imamovic A."/>
            <person name="Larimer J."/>
            <person name="McCowan C."/>
            <person name="Murphy C."/>
            <person name="Neiman D."/>
            <person name="Pearson M."/>
            <person name="Priest M."/>
            <person name="Roberts A."/>
            <person name="Saif S."/>
            <person name="Shea T."/>
            <person name="Sisk P."/>
            <person name="Sykes S."/>
            <person name="Wortman J."/>
            <person name="Nusbaum C."/>
            <person name="Birren B."/>
        </authorList>
    </citation>
    <scope>NUCLEOTIDE SEQUENCE [LARGE SCALE GENOMIC DNA]</scope>
    <source>
        <strain evidence="7 8">90A8</strain>
    </source>
</reference>
<dbReference type="EMBL" id="AGYR01000006">
    <property type="protein sequence ID" value="ENZ19075.1"/>
    <property type="molecule type" value="Genomic_DNA"/>
</dbReference>
<keyword evidence="4 5" id="KW-0472">Membrane</keyword>
<dbReference type="PROSITE" id="PS51012">
    <property type="entry name" value="ABC_TM2"/>
    <property type="match status" value="1"/>
</dbReference>
<gene>
    <name evidence="7" type="ORF">HMPREF1090_00947</name>
</gene>
<dbReference type="PIRSF" id="PIRSF006648">
    <property type="entry name" value="DrrB"/>
    <property type="match status" value="1"/>
</dbReference>
<dbReference type="GO" id="GO:0043190">
    <property type="term" value="C:ATP-binding cassette (ABC) transporter complex"/>
    <property type="evidence" value="ECO:0007669"/>
    <property type="project" value="InterPro"/>
</dbReference>
<dbReference type="InterPro" id="IPR013525">
    <property type="entry name" value="ABC2_TM"/>
</dbReference>
<comment type="subcellular location">
    <subcellularLocation>
        <location evidence="5">Cell membrane</location>
        <topology evidence="5">Multi-pass membrane protein</topology>
    </subcellularLocation>
    <subcellularLocation>
        <location evidence="1">Membrane</location>
        <topology evidence="1">Multi-pass membrane protein</topology>
    </subcellularLocation>
</comment>
<dbReference type="PRINTS" id="PR00164">
    <property type="entry name" value="ABC2TRNSPORT"/>
</dbReference>
<dbReference type="HOGENOM" id="CLU_039483_4_1_9"/>
<proteinExistence type="inferred from homology"/>
<dbReference type="InterPro" id="IPR047817">
    <property type="entry name" value="ABC2_TM_bact-type"/>
</dbReference>
<dbReference type="PATRIC" id="fig|999408.3.peg.1011"/>
<protein>
    <recommendedName>
        <fullName evidence="5">Transport permease protein</fullName>
    </recommendedName>
</protein>
<dbReference type="Pfam" id="PF01061">
    <property type="entry name" value="ABC2_membrane"/>
    <property type="match status" value="1"/>
</dbReference>